<dbReference type="InterPro" id="IPR007119">
    <property type="entry name" value="Phage_tail_spike_N"/>
</dbReference>
<dbReference type="EMBL" id="QUMW01000009">
    <property type="protein sequence ID" value="REG25304.1"/>
    <property type="molecule type" value="Genomic_DNA"/>
</dbReference>
<keyword evidence="4" id="KW-1185">Reference proteome</keyword>
<comment type="caution">
    <text evidence="3">The sequence shown here is derived from an EMBL/GenBank/DDBJ whole genome shotgun (WGS) entry which is preliminary data.</text>
</comment>
<proteinExistence type="predicted"/>
<name>A0A3E0AZZ5_9STAP</name>
<reference evidence="3 4" key="1">
    <citation type="submission" date="2018-08" db="EMBL/GenBank/DDBJ databases">
        <title>Genomic Encyclopedia of Type Strains, Phase IV (KMG-IV): sequencing the most valuable type-strain genomes for metagenomic binning, comparative biology and taxonomic classification.</title>
        <authorList>
            <person name="Goeker M."/>
        </authorList>
    </citation>
    <scope>NUCLEOTIDE SEQUENCE [LARGE SCALE GENOMIC DNA]</scope>
    <source>
        <strain evidence="3 4">DSM 17274</strain>
    </source>
</reference>
<dbReference type="Pfam" id="PF06605">
    <property type="entry name" value="Prophage_tail"/>
    <property type="match status" value="1"/>
</dbReference>
<dbReference type="NCBIfam" id="TIGR01665">
    <property type="entry name" value="put_anti_recept"/>
    <property type="match status" value="1"/>
</dbReference>
<feature type="coiled-coil region" evidence="1">
    <location>
        <begin position="407"/>
        <end position="464"/>
    </location>
</feature>
<organism evidence="3 4">
    <name type="scientific">Jeotgalicoccus halotolerans</name>
    <dbReference type="NCBI Taxonomy" id="157227"/>
    <lineage>
        <taxon>Bacteria</taxon>
        <taxon>Bacillati</taxon>
        <taxon>Bacillota</taxon>
        <taxon>Bacilli</taxon>
        <taxon>Bacillales</taxon>
        <taxon>Staphylococcaceae</taxon>
        <taxon>Jeotgalicoccus</taxon>
    </lineage>
</organism>
<keyword evidence="1" id="KW-0175">Coiled coil</keyword>
<sequence>MIYLFDRTKKLQKIIPRKHINSAKPTVVRNGIYQLAVEVPLFYETKQGTHYNYQKSVSKAEFAGHYDDKGRFQLYKIYSRNITANEQGEFLLFDGVHIFFDEAKAMGNIHDRRFRDSEAKAPADAAFNSIGWTVIDYDVTDRHDINFYRASITDAWNDLISTYGVEFDYELQFDGRKIISKNIIMKKQIGRWTGQRFAYGTNVLTLTQEQDESEVYTAAVGRGRGEESGDGFGPRLEFGDIAWSKDGITKPVGQNYIELPSATAEYGFIEDGVVKPRIAPEVIFEDIEDKIKLADATYYWLLENCLPKATWKTEVARIGNLKLGDTVGVLYKAAGIIKRARVEKIEYNLLDPELSKLTLGDFHHFENRQMKRINAQIKRLGRDSNDRITRIKNEWNAWIDNQFTAAMNQFEQNLIDQQAEIEADRENMTNLIEGTRTEFTDNLNAEITQTKEYAEQQAQEKAEEVRTDLETVTSGHQEMLDSLKDNVMNIDDFIGPRDRTLQSILDIQREELEQKIEIYNRRYPNLVIGTTLENIEGFEPWSDTQFELRTNESLNYIRTYVESSRFTWGYHYPDTVYLEQGKTYTLAFDFRSDVIKDLDYTYFMGPYSNVPLDTALLRGFMADGEWHRYYITFNWINTTRQARLLIGTNRERGDTSSGWFDTRQIHVYEGDAHDIPWSPSPSDNSQIVSQLLFEMRQLEDGMSTLATKTEVDLLTGNVTQLTNEYQSTSEQVSSKLQNLDDVLGVNGSHFTQIAEQVQSKVWLNDVTDINPNLIPFADVSEGENLERWKPPSFINVNSRWVDEFREYVVRSTLSGTVLGVQSETFEVVSGEDLTLSFIGRTSTNWNSSPDFRYTYLINENGTNQFLGSATGHEVIDASRRRSTWKFKASFTGRARVLIGTYRLSANTDARFSFKEPKLERGNVRTPFLNAFSNIEQLANKIALQVQEIDGEYLSQSDVAIQPDYVQIGAQRIGGETIGAVLRVSPTGIDMVAEAMRLSGDLYVDGDITALAIQAIEGNFARLFANQLTANVITADHIQVGTVLIDKMFATSARIDQLITKTHFVNEMHTLTLNVVDLNASQIRTRLLSANTIEASWIKSGTALLDRVFSSTAMFERMMAKSAFVTTLSTVTLDLHELTIWRPDGVPFVMNGMERFGHPVPVVRYIDDEVETDDKTYWTNSRGAQVVGIAYGDHAGRYYNLVVGMGLRWDSDYATQYCNVQIRTVNSPTGVNIPVFNKEITARRSDGLQWHTLSVPLGRPTYGAMTFQIEIFRRGENVYAPVEMRYARSWISA</sequence>
<dbReference type="InterPro" id="IPR010572">
    <property type="entry name" value="Tail_dom"/>
</dbReference>
<evidence type="ECO:0000259" key="2">
    <source>
        <dbReference type="Pfam" id="PF06605"/>
    </source>
</evidence>
<protein>
    <submittedName>
        <fullName evidence="3">Phage minor structural protein</fullName>
    </submittedName>
</protein>
<feature type="domain" description="Tail spike" evidence="2">
    <location>
        <begin position="108"/>
        <end position="363"/>
    </location>
</feature>
<dbReference type="Proteomes" id="UP000257076">
    <property type="component" value="Unassembled WGS sequence"/>
</dbReference>
<gene>
    <name evidence="3" type="ORF">DFR63_0330</name>
</gene>
<accession>A0A3E0AZZ5</accession>
<dbReference type="RefSeq" id="WP_115884006.1">
    <property type="nucleotide sequence ID" value="NZ_CBCSHX010000001.1"/>
</dbReference>
<evidence type="ECO:0000313" key="4">
    <source>
        <dbReference type="Proteomes" id="UP000257076"/>
    </source>
</evidence>
<evidence type="ECO:0000313" key="3">
    <source>
        <dbReference type="EMBL" id="REG25304.1"/>
    </source>
</evidence>
<dbReference type="Gene3D" id="2.60.120.260">
    <property type="entry name" value="Galactose-binding domain-like"/>
    <property type="match status" value="1"/>
</dbReference>
<evidence type="ECO:0000256" key="1">
    <source>
        <dbReference type="SAM" id="Coils"/>
    </source>
</evidence>
<dbReference type="OrthoDB" id="2240714at2"/>